<keyword evidence="2" id="KW-1185">Reference proteome</keyword>
<accession>A0ACB6Z986</accession>
<gene>
    <name evidence="1" type="ORF">BDM02DRAFT_3119466</name>
</gene>
<comment type="caution">
    <text evidence="1">The sequence shown here is derived from an EMBL/GenBank/DDBJ whole genome shotgun (WGS) entry which is preliminary data.</text>
</comment>
<reference evidence="1" key="2">
    <citation type="journal article" date="2020" name="Nat. Commun.">
        <title>Large-scale genome sequencing of mycorrhizal fungi provides insights into the early evolution of symbiotic traits.</title>
        <authorList>
            <person name="Miyauchi S."/>
            <person name="Kiss E."/>
            <person name="Kuo A."/>
            <person name="Drula E."/>
            <person name="Kohler A."/>
            <person name="Sanchez-Garcia M."/>
            <person name="Morin E."/>
            <person name="Andreopoulos B."/>
            <person name="Barry K.W."/>
            <person name="Bonito G."/>
            <person name="Buee M."/>
            <person name="Carver A."/>
            <person name="Chen C."/>
            <person name="Cichocki N."/>
            <person name="Clum A."/>
            <person name="Culley D."/>
            <person name="Crous P.W."/>
            <person name="Fauchery L."/>
            <person name="Girlanda M."/>
            <person name="Hayes R.D."/>
            <person name="Keri Z."/>
            <person name="LaButti K."/>
            <person name="Lipzen A."/>
            <person name="Lombard V."/>
            <person name="Magnuson J."/>
            <person name="Maillard F."/>
            <person name="Murat C."/>
            <person name="Nolan M."/>
            <person name="Ohm R.A."/>
            <person name="Pangilinan J."/>
            <person name="Pereira M.F."/>
            <person name="Perotto S."/>
            <person name="Peter M."/>
            <person name="Pfister S."/>
            <person name="Riley R."/>
            <person name="Sitrit Y."/>
            <person name="Stielow J.B."/>
            <person name="Szollosi G."/>
            <person name="Zifcakova L."/>
            <person name="Stursova M."/>
            <person name="Spatafora J.W."/>
            <person name="Tedersoo L."/>
            <person name="Vaario L.M."/>
            <person name="Yamada A."/>
            <person name="Yan M."/>
            <person name="Wang P."/>
            <person name="Xu J."/>
            <person name="Bruns T."/>
            <person name="Baldrian P."/>
            <person name="Vilgalys R."/>
            <person name="Dunand C."/>
            <person name="Henrissat B."/>
            <person name="Grigoriev I.V."/>
            <person name="Hibbett D."/>
            <person name="Nagy L.G."/>
            <person name="Martin F.M."/>
        </authorList>
    </citation>
    <scope>NUCLEOTIDE SEQUENCE</scope>
    <source>
        <strain evidence="1">P2</strain>
    </source>
</reference>
<organism evidence="1 2">
    <name type="scientific">Thelephora ganbajun</name>
    <name type="common">Ganba fungus</name>
    <dbReference type="NCBI Taxonomy" id="370292"/>
    <lineage>
        <taxon>Eukaryota</taxon>
        <taxon>Fungi</taxon>
        <taxon>Dikarya</taxon>
        <taxon>Basidiomycota</taxon>
        <taxon>Agaricomycotina</taxon>
        <taxon>Agaricomycetes</taxon>
        <taxon>Thelephorales</taxon>
        <taxon>Thelephoraceae</taxon>
        <taxon>Thelephora</taxon>
    </lineage>
</organism>
<evidence type="ECO:0000313" key="2">
    <source>
        <dbReference type="Proteomes" id="UP000886501"/>
    </source>
</evidence>
<proteinExistence type="predicted"/>
<dbReference type="Proteomes" id="UP000886501">
    <property type="component" value="Unassembled WGS sequence"/>
</dbReference>
<reference evidence="1" key="1">
    <citation type="submission" date="2019-10" db="EMBL/GenBank/DDBJ databases">
        <authorList>
            <consortium name="DOE Joint Genome Institute"/>
            <person name="Kuo A."/>
            <person name="Miyauchi S."/>
            <person name="Kiss E."/>
            <person name="Drula E."/>
            <person name="Kohler A."/>
            <person name="Sanchez-Garcia M."/>
            <person name="Andreopoulos B."/>
            <person name="Barry K.W."/>
            <person name="Bonito G."/>
            <person name="Buee M."/>
            <person name="Carver A."/>
            <person name="Chen C."/>
            <person name="Cichocki N."/>
            <person name="Clum A."/>
            <person name="Culley D."/>
            <person name="Crous P.W."/>
            <person name="Fauchery L."/>
            <person name="Girlanda M."/>
            <person name="Hayes R."/>
            <person name="Keri Z."/>
            <person name="Labutti K."/>
            <person name="Lipzen A."/>
            <person name="Lombard V."/>
            <person name="Magnuson J."/>
            <person name="Maillard F."/>
            <person name="Morin E."/>
            <person name="Murat C."/>
            <person name="Nolan M."/>
            <person name="Ohm R."/>
            <person name="Pangilinan J."/>
            <person name="Pereira M."/>
            <person name="Perotto S."/>
            <person name="Peter M."/>
            <person name="Riley R."/>
            <person name="Sitrit Y."/>
            <person name="Stielow B."/>
            <person name="Szollosi G."/>
            <person name="Zifcakova L."/>
            <person name="Stursova M."/>
            <person name="Spatafora J.W."/>
            <person name="Tedersoo L."/>
            <person name="Vaario L.-M."/>
            <person name="Yamada A."/>
            <person name="Yan M."/>
            <person name="Wang P."/>
            <person name="Xu J."/>
            <person name="Bruns T."/>
            <person name="Baldrian P."/>
            <person name="Vilgalys R."/>
            <person name="Henrissat B."/>
            <person name="Grigoriev I.V."/>
            <person name="Hibbett D."/>
            <person name="Nagy L.G."/>
            <person name="Martin F.M."/>
        </authorList>
    </citation>
    <scope>NUCLEOTIDE SEQUENCE</scope>
    <source>
        <strain evidence="1">P2</strain>
    </source>
</reference>
<dbReference type="EMBL" id="MU118073">
    <property type="protein sequence ID" value="KAF9645918.1"/>
    <property type="molecule type" value="Genomic_DNA"/>
</dbReference>
<name>A0ACB6Z986_THEGA</name>
<sequence>MTRNSRKSQHKRSPAQEAQTHWMHGSHHHCPSQDEVEAFRFVKPSSDVHGFQDRYSLFLLFLQSIDPSTNL</sequence>
<protein>
    <submittedName>
        <fullName evidence="1">Uncharacterized protein</fullName>
    </submittedName>
</protein>
<evidence type="ECO:0000313" key="1">
    <source>
        <dbReference type="EMBL" id="KAF9645918.1"/>
    </source>
</evidence>